<dbReference type="Proteomes" id="UP001055811">
    <property type="component" value="Linkage Group LG05"/>
</dbReference>
<accession>A0ACB9CWQ8</accession>
<dbReference type="EMBL" id="CM042013">
    <property type="protein sequence ID" value="KAI3738773.1"/>
    <property type="molecule type" value="Genomic_DNA"/>
</dbReference>
<proteinExistence type="predicted"/>
<sequence>MLPKRQSTFLGQGSMSFCLRHPHIFPLVFEYKKYFSFSSHKCFCYICLIALITPPPPFQSSLAVEINTQSVCIHV</sequence>
<protein>
    <submittedName>
        <fullName evidence="1">Uncharacterized protein</fullName>
    </submittedName>
</protein>
<reference evidence="2" key="1">
    <citation type="journal article" date="2022" name="Mol. Ecol. Resour.">
        <title>The genomes of chicory, endive, great burdock and yacon provide insights into Asteraceae palaeo-polyploidization history and plant inulin production.</title>
        <authorList>
            <person name="Fan W."/>
            <person name="Wang S."/>
            <person name="Wang H."/>
            <person name="Wang A."/>
            <person name="Jiang F."/>
            <person name="Liu H."/>
            <person name="Zhao H."/>
            <person name="Xu D."/>
            <person name="Zhang Y."/>
        </authorList>
    </citation>
    <scope>NUCLEOTIDE SEQUENCE [LARGE SCALE GENOMIC DNA]</scope>
    <source>
        <strain evidence="2">cv. Punajuju</strain>
    </source>
</reference>
<gene>
    <name evidence="1" type="ORF">L2E82_28918</name>
</gene>
<reference evidence="1 2" key="2">
    <citation type="journal article" date="2022" name="Mol. Ecol. Resour.">
        <title>The genomes of chicory, endive, great burdock and yacon provide insights into Asteraceae paleo-polyploidization history and plant inulin production.</title>
        <authorList>
            <person name="Fan W."/>
            <person name="Wang S."/>
            <person name="Wang H."/>
            <person name="Wang A."/>
            <person name="Jiang F."/>
            <person name="Liu H."/>
            <person name="Zhao H."/>
            <person name="Xu D."/>
            <person name="Zhang Y."/>
        </authorList>
    </citation>
    <scope>NUCLEOTIDE SEQUENCE [LARGE SCALE GENOMIC DNA]</scope>
    <source>
        <strain evidence="2">cv. Punajuju</strain>
        <tissue evidence="1">Leaves</tissue>
    </source>
</reference>
<organism evidence="1 2">
    <name type="scientific">Cichorium intybus</name>
    <name type="common">Chicory</name>
    <dbReference type="NCBI Taxonomy" id="13427"/>
    <lineage>
        <taxon>Eukaryota</taxon>
        <taxon>Viridiplantae</taxon>
        <taxon>Streptophyta</taxon>
        <taxon>Embryophyta</taxon>
        <taxon>Tracheophyta</taxon>
        <taxon>Spermatophyta</taxon>
        <taxon>Magnoliopsida</taxon>
        <taxon>eudicotyledons</taxon>
        <taxon>Gunneridae</taxon>
        <taxon>Pentapetalae</taxon>
        <taxon>asterids</taxon>
        <taxon>campanulids</taxon>
        <taxon>Asterales</taxon>
        <taxon>Asteraceae</taxon>
        <taxon>Cichorioideae</taxon>
        <taxon>Cichorieae</taxon>
        <taxon>Cichoriinae</taxon>
        <taxon>Cichorium</taxon>
    </lineage>
</organism>
<evidence type="ECO:0000313" key="1">
    <source>
        <dbReference type="EMBL" id="KAI3738773.1"/>
    </source>
</evidence>
<evidence type="ECO:0000313" key="2">
    <source>
        <dbReference type="Proteomes" id="UP001055811"/>
    </source>
</evidence>
<keyword evidence="2" id="KW-1185">Reference proteome</keyword>
<name>A0ACB9CWQ8_CICIN</name>
<comment type="caution">
    <text evidence="1">The sequence shown here is derived from an EMBL/GenBank/DDBJ whole genome shotgun (WGS) entry which is preliminary data.</text>
</comment>